<protein>
    <recommendedName>
        <fullName evidence="2">Rhodanese domain-containing protein</fullName>
    </recommendedName>
</protein>
<gene>
    <name evidence="4" type="ORF">CEPIT_LOCUS23239</name>
    <name evidence="3" type="ORF">CEPIT_LOCUS8520</name>
</gene>
<evidence type="ECO:0000259" key="2">
    <source>
        <dbReference type="PROSITE" id="PS50206"/>
    </source>
</evidence>
<dbReference type="GO" id="GO:0071277">
    <property type="term" value="P:cellular response to calcium ion"/>
    <property type="evidence" value="ECO:0007669"/>
    <property type="project" value="InterPro"/>
</dbReference>
<dbReference type="InterPro" id="IPR044690">
    <property type="entry name" value="CAS_plant"/>
</dbReference>
<sequence>MFLVCSLAACCSSHSQIPISGGLRSFSYWKTCDLKCTSMDWSYGFQLQSSSFKRGHPTGSRCSSFIEKCGRLGTTNTINTLYDHSSLNNINFDLVTVNDHQSNGTRLLKLVEKGHTLLNSSLDTVVPSVSSAVKGSFERVSGFSNVLKGASDNFTIVAIETFRRTVLVLEDALSKGATLVVYAYGSVKELLPSEIQDVLNFSEKTFHQAYVSLEALEKILGLDPGDLAVYMLLFLGSSTALWRTYLALTYGGYAGDLSPMATLQLLVGKENAVLIDIRPEDVRERDGIPDLRRTARFRYTNIALPEVDGSIKKLCKSGRELENTLLAAVIRDLKIVQDESTVIIMDDEGGRSKEIARSLRKLGLQRPYLMQGGFRSWIKDGLRIKELKPETALTIINEEVEAILEEINPTPLKLLGYGVGSMAAVYVVLEWEKALQLIGVCGLFLTVYLRLSSYEDSEDIQQDVRLLLAPFRLGGKAIYWVIGKLENNASGLPTLPSSSTEVQSRVMQAAAKHESQLSDSEDSQDQSSRAKPSVIDSVDLP</sequence>
<dbReference type="GO" id="GO:0009704">
    <property type="term" value="P:de-etiolation"/>
    <property type="evidence" value="ECO:0007669"/>
    <property type="project" value="InterPro"/>
</dbReference>
<proteinExistence type="predicted"/>
<evidence type="ECO:0000313" key="3">
    <source>
        <dbReference type="EMBL" id="CAH9083325.1"/>
    </source>
</evidence>
<evidence type="ECO:0000313" key="4">
    <source>
        <dbReference type="EMBL" id="CAH9120842.1"/>
    </source>
</evidence>
<dbReference type="Proteomes" id="UP001152523">
    <property type="component" value="Unassembled WGS sequence"/>
</dbReference>
<dbReference type="PROSITE" id="PS50206">
    <property type="entry name" value="RHODANESE_3"/>
    <property type="match status" value="1"/>
</dbReference>
<dbReference type="PANTHER" id="PTHR34209">
    <property type="entry name" value="RHODANESE/CELL CYCLE CONTROL PHOSPHATASE SUPERFAMILY PROTEIN"/>
    <property type="match status" value="1"/>
</dbReference>
<evidence type="ECO:0000313" key="5">
    <source>
        <dbReference type="Proteomes" id="UP001152523"/>
    </source>
</evidence>
<dbReference type="InterPro" id="IPR036873">
    <property type="entry name" value="Rhodanese-like_dom_sf"/>
</dbReference>
<dbReference type="CDD" id="cd00158">
    <property type="entry name" value="RHOD"/>
    <property type="match status" value="1"/>
</dbReference>
<evidence type="ECO:0000256" key="1">
    <source>
        <dbReference type="SAM" id="MobiDB-lite"/>
    </source>
</evidence>
<dbReference type="InterPro" id="IPR001763">
    <property type="entry name" value="Rhodanese-like_dom"/>
</dbReference>
<dbReference type="PANTHER" id="PTHR34209:SF3">
    <property type="entry name" value="RHODANESE_CELL CYCLE CONTROL PHOSPHATASE SUPERFAMILY PROTEIN"/>
    <property type="match status" value="1"/>
</dbReference>
<feature type="region of interest" description="Disordered" evidence="1">
    <location>
        <begin position="509"/>
        <end position="541"/>
    </location>
</feature>
<organism evidence="4 5">
    <name type="scientific">Cuscuta epithymum</name>
    <dbReference type="NCBI Taxonomy" id="186058"/>
    <lineage>
        <taxon>Eukaryota</taxon>
        <taxon>Viridiplantae</taxon>
        <taxon>Streptophyta</taxon>
        <taxon>Embryophyta</taxon>
        <taxon>Tracheophyta</taxon>
        <taxon>Spermatophyta</taxon>
        <taxon>Magnoliopsida</taxon>
        <taxon>eudicotyledons</taxon>
        <taxon>Gunneridae</taxon>
        <taxon>Pentapetalae</taxon>
        <taxon>asterids</taxon>
        <taxon>lamiids</taxon>
        <taxon>Solanales</taxon>
        <taxon>Convolvulaceae</taxon>
        <taxon>Cuscuteae</taxon>
        <taxon>Cuscuta</taxon>
        <taxon>Cuscuta subgen. Cuscuta</taxon>
    </lineage>
</organism>
<dbReference type="EMBL" id="CAMAPF010000916">
    <property type="protein sequence ID" value="CAH9120842.1"/>
    <property type="molecule type" value="Genomic_DNA"/>
</dbReference>
<dbReference type="Pfam" id="PF00581">
    <property type="entry name" value="Rhodanese"/>
    <property type="match status" value="1"/>
</dbReference>
<dbReference type="GO" id="GO:0090333">
    <property type="term" value="P:regulation of stomatal closure"/>
    <property type="evidence" value="ECO:0007669"/>
    <property type="project" value="InterPro"/>
</dbReference>
<comment type="caution">
    <text evidence="4">The sequence shown here is derived from an EMBL/GenBank/DDBJ whole genome shotgun (WGS) entry which is preliminary data.</text>
</comment>
<feature type="domain" description="Rhodanese" evidence="2">
    <location>
        <begin position="268"/>
        <end position="386"/>
    </location>
</feature>
<dbReference type="SMART" id="SM00450">
    <property type="entry name" value="RHOD"/>
    <property type="match status" value="1"/>
</dbReference>
<dbReference type="EMBL" id="CAMAPF010000043">
    <property type="protein sequence ID" value="CAH9083325.1"/>
    <property type="molecule type" value="Genomic_DNA"/>
</dbReference>
<keyword evidence="5" id="KW-1185">Reference proteome</keyword>
<accession>A0AAV0EAF0</accession>
<dbReference type="Gene3D" id="3.40.250.10">
    <property type="entry name" value="Rhodanese-like domain"/>
    <property type="match status" value="1"/>
</dbReference>
<dbReference type="SUPFAM" id="SSF52821">
    <property type="entry name" value="Rhodanese/Cell cycle control phosphatase"/>
    <property type="match status" value="1"/>
</dbReference>
<reference evidence="4" key="1">
    <citation type="submission" date="2022-07" db="EMBL/GenBank/DDBJ databases">
        <authorList>
            <person name="Macas J."/>
            <person name="Novak P."/>
            <person name="Neumann P."/>
        </authorList>
    </citation>
    <scope>NUCLEOTIDE SEQUENCE</scope>
</reference>
<name>A0AAV0EAF0_9ASTE</name>
<dbReference type="AlphaFoldDB" id="A0AAV0EAF0"/>